<feature type="compositionally biased region" description="Basic and acidic residues" evidence="1">
    <location>
        <begin position="11"/>
        <end position="26"/>
    </location>
</feature>
<comment type="caution">
    <text evidence="2">The sequence shown here is derived from an EMBL/GenBank/DDBJ whole genome shotgun (WGS) entry which is preliminary data.</text>
</comment>
<name>A0A371HH77_MUCPR</name>
<feature type="compositionally biased region" description="Basic and acidic residues" evidence="1">
    <location>
        <begin position="35"/>
        <end position="50"/>
    </location>
</feature>
<feature type="compositionally biased region" description="Basic residues" evidence="1">
    <location>
        <begin position="86"/>
        <end position="98"/>
    </location>
</feature>
<sequence>MPHALVGVPEGGERLNDESQSEEMRGTTRTQEQAEGERRKSSDELTERSHGQRRGRERRANRDGGQTLGTAVPSPPYRGEALRQLRLVRPRGGRHVRC</sequence>
<evidence type="ECO:0000313" key="2">
    <source>
        <dbReference type="EMBL" id="RDY02119.1"/>
    </source>
</evidence>
<gene>
    <name evidence="2" type="ORF">CR513_14470</name>
</gene>
<dbReference type="Proteomes" id="UP000257109">
    <property type="component" value="Unassembled WGS sequence"/>
</dbReference>
<keyword evidence="3" id="KW-1185">Reference proteome</keyword>
<reference evidence="2" key="1">
    <citation type="submission" date="2018-05" db="EMBL/GenBank/DDBJ databases">
        <title>Draft genome of Mucuna pruriens seed.</title>
        <authorList>
            <person name="Nnadi N.E."/>
            <person name="Vos R."/>
            <person name="Hasami M.H."/>
            <person name="Devisetty U.K."/>
            <person name="Aguiy J.C."/>
        </authorList>
    </citation>
    <scope>NUCLEOTIDE SEQUENCE [LARGE SCALE GENOMIC DNA]</scope>
    <source>
        <strain evidence="2">JCA_2017</strain>
    </source>
</reference>
<accession>A0A371HH77</accession>
<evidence type="ECO:0000313" key="3">
    <source>
        <dbReference type="Proteomes" id="UP000257109"/>
    </source>
</evidence>
<dbReference type="EMBL" id="QJKJ01002599">
    <property type="protein sequence ID" value="RDY02119.1"/>
    <property type="molecule type" value="Genomic_DNA"/>
</dbReference>
<proteinExistence type="predicted"/>
<dbReference type="AlphaFoldDB" id="A0A371HH77"/>
<protein>
    <submittedName>
        <fullName evidence="2">Uncharacterized protein</fullName>
    </submittedName>
</protein>
<organism evidence="2 3">
    <name type="scientific">Mucuna pruriens</name>
    <name type="common">Velvet bean</name>
    <name type="synonym">Dolichos pruriens</name>
    <dbReference type="NCBI Taxonomy" id="157652"/>
    <lineage>
        <taxon>Eukaryota</taxon>
        <taxon>Viridiplantae</taxon>
        <taxon>Streptophyta</taxon>
        <taxon>Embryophyta</taxon>
        <taxon>Tracheophyta</taxon>
        <taxon>Spermatophyta</taxon>
        <taxon>Magnoliopsida</taxon>
        <taxon>eudicotyledons</taxon>
        <taxon>Gunneridae</taxon>
        <taxon>Pentapetalae</taxon>
        <taxon>rosids</taxon>
        <taxon>fabids</taxon>
        <taxon>Fabales</taxon>
        <taxon>Fabaceae</taxon>
        <taxon>Papilionoideae</taxon>
        <taxon>50 kb inversion clade</taxon>
        <taxon>NPAAA clade</taxon>
        <taxon>indigoferoid/millettioid clade</taxon>
        <taxon>Phaseoleae</taxon>
        <taxon>Mucuna</taxon>
    </lineage>
</organism>
<feature type="non-terminal residue" evidence="2">
    <location>
        <position position="1"/>
    </location>
</feature>
<evidence type="ECO:0000256" key="1">
    <source>
        <dbReference type="SAM" id="MobiDB-lite"/>
    </source>
</evidence>
<feature type="region of interest" description="Disordered" evidence="1">
    <location>
        <begin position="1"/>
        <end position="98"/>
    </location>
</feature>